<protein>
    <recommendedName>
        <fullName evidence="7">ComEC/Rec2-related protein domain-containing protein</fullName>
    </recommendedName>
</protein>
<feature type="transmembrane region" description="Helical" evidence="6">
    <location>
        <begin position="413"/>
        <end position="430"/>
    </location>
</feature>
<evidence type="ECO:0000256" key="4">
    <source>
        <dbReference type="ARBA" id="ARBA00022989"/>
    </source>
</evidence>
<evidence type="ECO:0000256" key="1">
    <source>
        <dbReference type="ARBA" id="ARBA00004651"/>
    </source>
</evidence>
<evidence type="ECO:0000256" key="2">
    <source>
        <dbReference type="ARBA" id="ARBA00022475"/>
    </source>
</evidence>
<keyword evidence="5 6" id="KW-0472">Membrane</keyword>
<evidence type="ECO:0000313" key="8">
    <source>
        <dbReference type="EMBL" id="BDU49733.1"/>
    </source>
</evidence>
<keyword evidence="2" id="KW-1003">Cell membrane</keyword>
<dbReference type="KEGG" id="haby:HLVA_03020"/>
<dbReference type="PANTHER" id="PTHR30619">
    <property type="entry name" value="DNA INTERNALIZATION/COMPETENCE PROTEIN COMEC/REC2"/>
    <property type="match status" value="1"/>
</dbReference>
<gene>
    <name evidence="8" type="ORF">HLVA_03020</name>
</gene>
<organism evidence="8 9">
    <name type="scientific">Haliovirga abyssi</name>
    <dbReference type="NCBI Taxonomy" id="2996794"/>
    <lineage>
        <taxon>Bacteria</taxon>
        <taxon>Fusobacteriati</taxon>
        <taxon>Fusobacteriota</taxon>
        <taxon>Fusobacteriia</taxon>
        <taxon>Fusobacteriales</taxon>
        <taxon>Haliovirgaceae</taxon>
        <taxon>Haliovirga</taxon>
    </lineage>
</organism>
<dbReference type="InterPro" id="IPR004477">
    <property type="entry name" value="ComEC_N"/>
</dbReference>
<evidence type="ECO:0000259" key="7">
    <source>
        <dbReference type="Pfam" id="PF03772"/>
    </source>
</evidence>
<dbReference type="Pfam" id="PF03772">
    <property type="entry name" value="Competence"/>
    <property type="match status" value="1"/>
</dbReference>
<proteinExistence type="predicted"/>
<evidence type="ECO:0000256" key="5">
    <source>
        <dbReference type="ARBA" id="ARBA00023136"/>
    </source>
</evidence>
<feature type="transmembrane region" description="Helical" evidence="6">
    <location>
        <begin position="7"/>
        <end position="39"/>
    </location>
</feature>
<comment type="subcellular location">
    <subcellularLocation>
        <location evidence="1">Cell membrane</location>
        <topology evidence="1">Multi-pass membrane protein</topology>
    </subcellularLocation>
</comment>
<accession>A0AAU9DC73</accession>
<keyword evidence="9" id="KW-1185">Reference proteome</keyword>
<feature type="transmembrane region" description="Helical" evidence="6">
    <location>
        <begin position="193"/>
        <end position="213"/>
    </location>
</feature>
<dbReference type="Proteomes" id="UP001321582">
    <property type="component" value="Chromosome"/>
</dbReference>
<evidence type="ECO:0000256" key="6">
    <source>
        <dbReference type="SAM" id="Phobius"/>
    </source>
</evidence>
<feature type="transmembrane region" description="Helical" evidence="6">
    <location>
        <begin position="275"/>
        <end position="304"/>
    </location>
</feature>
<name>A0AAU9DC73_9FUSO</name>
<dbReference type="RefSeq" id="WP_307904679.1">
    <property type="nucleotide sequence ID" value="NZ_AP027059.1"/>
</dbReference>
<sequence>MGIITFSILLLISTLIAIHINISIYIYFLMLLITIIFFSIYKKKIILIVLILILFNIFSLMRIYKINIKSNEYYHISGKIIGDKIKVNKINNKYISNKIYLSINRELDGESVDLDFICKKIDKFHNILYLQGKMLNVKLHNNYLKEFIKNRIYKFSYVYGENLYGFLLAVFLGDSSELNQDMIKKYRYTGVSHLLVISGLHMSILLFLSLKLFDKLKFNYYSQYLLTLVVLTVYIFITGALTSVLRAYIMIVIYILSMLMYEKVDPLKSLSIAVIINIIINPTSIISVSFILSYLAVLSLLIIYPRIKIGIFKFDFVNQMIFITLSIQLMLAPVFLYNFNLIPFLSFFSNIIVVALGSFLIGVSFILIFIGIFSTNLAIILGFLVDFLLKILNFYVNILSKISFMQIEYKSKIPLLFIMLFYTTIFIIIYKEKIHEKLKIYFNN</sequence>
<dbReference type="GO" id="GO:0005886">
    <property type="term" value="C:plasma membrane"/>
    <property type="evidence" value="ECO:0007669"/>
    <property type="project" value="UniProtKB-SubCell"/>
</dbReference>
<feature type="transmembrane region" description="Helical" evidence="6">
    <location>
        <begin position="377"/>
        <end position="398"/>
    </location>
</feature>
<dbReference type="NCBIfam" id="TIGR00360">
    <property type="entry name" value="ComEC_N-term"/>
    <property type="match status" value="1"/>
</dbReference>
<dbReference type="EMBL" id="AP027059">
    <property type="protein sequence ID" value="BDU49733.1"/>
    <property type="molecule type" value="Genomic_DNA"/>
</dbReference>
<evidence type="ECO:0000256" key="3">
    <source>
        <dbReference type="ARBA" id="ARBA00022692"/>
    </source>
</evidence>
<keyword evidence="3 6" id="KW-0812">Transmembrane</keyword>
<feature type="transmembrane region" description="Helical" evidence="6">
    <location>
        <begin position="45"/>
        <end position="64"/>
    </location>
</feature>
<feature type="transmembrane region" description="Helical" evidence="6">
    <location>
        <begin position="316"/>
        <end position="335"/>
    </location>
</feature>
<dbReference type="InterPro" id="IPR052159">
    <property type="entry name" value="Competence_DNA_uptake"/>
</dbReference>
<feature type="transmembrane region" description="Helical" evidence="6">
    <location>
        <begin position="225"/>
        <end position="255"/>
    </location>
</feature>
<evidence type="ECO:0000313" key="9">
    <source>
        <dbReference type="Proteomes" id="UP001321582"/>
    </source>
</evidence>
<dbReference type="AlphaFoldDB" id="A0AAU9DC73"/>
<feature type="transmembrane region" description="Helical" evidence="6">
    <location>
        <begin position="347"/>
        <end position="370"/>
    </location>
</feature>
<dbReference type="PANTHER" id="PTHR30619:SF1">
    <property type="entry name" value="RECOMBINATION PROTEIN 2"/>
    <property type="match status" value="1"/>
</dbReference>
<feature type="domain" description="ComEC/Rec2-related protein" evidence="7">
    <location>
        <begin position="171"/>
        <end position="430"/>
    </location>
</feature>
<reference evidence="8 9" key="1">
    <citation type="submission" date="2022-11" db="EMBL/GenBank/DDBJ databases">
        <title>Haliovirga abyssi gen. nov., sp. nov., a mesophilic fermentative bacterium isolated from the Iheya North hydrothermal field and the proposal of Haliovirgaceae fam. nov.</title>
        <authorList>
            <person name="Miyazaki U."/>
            <person name="Tame A."/>
            <person name="Miyazaki J."/>
            <person name="Takai K."/>
            <person name="Sawayama S."/>
            <person name="Kitajima M."/>
            <person name="Okamoto A."/>
            <person name="Nakagawa S."/>
        </authorList>
    </citation>
    <scope>NUCLEOTIDE SEQUENCE [LARGE SCALE GENOMIC DNA]</scope>
    <source>
        <strain evidence="8 9">IC12</strain>
    </source>
</reference>
<keyword evidence="4 6" id="KW-1133">Transmembrane helix</keyword>